<dbReference type="EMBL" id="MCFJ01000006">
    <property type="protein sequence ID" value="ORY65303.1"/>
    <property type="molecule type" value="Genomic_DNA"/>
</dbReference>
<dbReference type="InterPro" id="IPR046784">
    <property type="entry name" value="Eap1"/>
</dbReference>
<gene>
    <name evidence="2" type="ORF">BCR38DRAFT_194872</name>
</gene>
<feature type="region of interest" description="Disordered" evidence="1">
    <location>
        <begin position="380"/>
        <end position="464"/>
    </location>
</feature>
<protein>
    <submittedName>
        <fullName evidence="2">Uncharacterized protein</fullName>
    </submittedName>
</protein>
<dbReference type="STRING" id="1141098.A0A1Y2E171"/>
<feature type="region of interest" description="Disordered" evidence="1">
    <location>
        <begin position="18"/>
        <end position="365"/>
    </location>
</feature>
<dbReference type="Pfam" id="PF20566">
    <property type="entry name" value="Eap1"/>
    <property type="match status" value="1"/>
</dbReference>
<feature type="compositionally biased region" description="Low complexity" evidence="1">
    <location>
        <begin position="439"/>
        <end position="453"/>
    </location>
</feature>
<sequence>MATRYTVEALLHLRESPLCTKPSSLPPAEEWMGPPPETFRNSQSAGKTGPERTRTAGDNSLLDNTNKRPGVERHVPRNSANPADIVLGPPRTTFSSATISRGSKPFDNEKTLKESDARDRFASLRTRNGDGDRDRERDRDGRNNFRRRGDAADQDSDGWSTVKPRKSFGHEGAERFHGRMGERPERPAAAERRPRDSHDDRDRDNGDRPPRRSNFGEFSRDKDGDDGERPRRNGLNKNRTDQPTWSRGNTAENEATPAPAPVTASTRERFDRAKSWRERGDRERDRDDHHDDRARRWDNRDQRQEREPEWLDEPADGKNQTHTEEDFKKFMESMKAGKTAKAAPIDTSSHEESLEPEKSKVKSASAIDLGPDKFFANFASTPSADMSNPLEGPKETAVPKPKTGSRFQNFFSSQEDRRQTEPTTPASSVPIQEPNPLLAFAGAGAGASAAMSGQPGISPVTQADPNEKVAFQALLQKLKGSKLNNTPPSGGFPVPTPPSQDMGSKSSVASPGGPFSPFHHPRDEPLIRGPPPPSQQQEMHAPRPQQTTAQPPPPPMRTDQMMHELLGHHMRNQAPIRNDQNHSRNSNSNAEFLMTLMQSARGVPEPPRTEQLIRMPQPSRPAQIPQTPDRESDYQRERSSSHHQGRPQGLPSFFDVPQLRHEQDNRRQQPTQILQRQGPPGLDQMHPNTWMQGANQQLPPGPGRPMIPPPGLAGNPRNGPMPGMFPPNFPNPMGGFAPPDGMIGHPRNMAPPPGFFGGPPGFLPPPGIGPEALAYGFDGRGMPPPSAGGAFRRN</sequence>
<feature type="compositionally biased region" description="Polar residues" evidence="1">
    <location>
        <begin position="421"/>
        <end position="430"/>
    </location>
</feature>
<evidence type="ECO:0000313" key="2">
    <source>
        <dbReference type="EMBL" id="ORY65303.1"/>
    </source>
</evidence>
<feature type="compositionally biased region" description="Polar residues" evidence="1">
    <location>
        <begin position="235"/>
        <end position="248"/>
    </location>
</feature>
<feature type="compositionally biased region" description="Basic and acidic residues" evidence="1">
    <location>
        <begin position="628"/>
        <end position="640"/>
    </location>
</feature>
<feature type="compositionally biased region" description="Basic and acidic residues" evidence="1">
    <location>
        <begin position="348"/>
        <end position="360"/>
    </location>
</feature>
<feature type="compositionally biased region" description="Basic and acidic residues" evidence="1">
    <location>
        <begin position="218"/>
        <end position="231"/>
    </location>
</feature>
<feature type="compositionally biased region" description="Basic and acidic residues" evidence="1">
    <location>
        <begin position="658"/>
        <end position="667"/>
    </location>
</feature>
<name>A0A1Y2E171_9PEZI</name>
<reference evidence="2 3" key="1">
    <citation type="submission" date="2016-07" db="EMBL/GenBank/DDBJ databases">
        <title>Pervasive Adenine N6-methylation of Active Genes in Fungi.</title>
        <authorList>
            <consortium name="DOE Joint Genome Institute"/>
            <person name="Mondo S.J."/>
            <person name="Dannebaum R.O."/>
            <person name="Kuo R.C."/>
            <person name="Labutti K."/>
            <person name="Haridas S."/>
            <person name="Kuo A."/>
            <person name="Salamov A."/>
            <person name="Ahrendt S.R."/>
            <person name="Lipzen A."/>
            <person name="Sullivan W."/>
            <person name="Andreopoulos W.B."/>
            <person name="Clum A."/>
            <person name="Lindquist E."/>
            <person name="Daum C."/>
            <person name="Ramamoorthy G.K."/>
            <person name="Gryganskyi A."/>
            <person name="Culley D."/>
            <person name="Magnuson J.K."/>
            <person name="James T.Y."/>
            <person name="O'Malley M.A."/>
            <person name="Stajich J.E."/>
            <person name="Spatafora J.W."/>
            <person name="Visel A."/>
            <person name="Grigoriev I.V."/>
        </authorList>
    </citation>
    <scope>NUCLEOTIDE SEQUENCE [LARGE SCALE GENOMIC DNA]</scope>
    <source>
        <strain evidence="2 3">CBS 129021</strain>
    </source>
</reference>
<feature type="compositionally biased region" description="Basic and acidic residues" evidence="1">
    <location>
        <begin position="104"/>
        <end position="151"/>
    </location>
</feature>
<keyword evidence="3" id="KW-1185">Reference proteome</keyword>
<dbReference type="RefSeq" id="XP_040716455.1">
    <property type="nucleotide sequence ID" value="XM_040854036.1"/>
</dbReference>
<dbReference type="Proteomes" id="UP000193689">
    <property type="component" value="Unassembled WGS sequence"/>
</dbReference>
<feature type="region of interest" description="Disordered" evidence="1">
    <location>
        <begin position="602"/>
        <end position="701"/>
    </location>
</feature>
<dbReference type="InParanoid" id="A0A1Y2E171"/>
<feature type="region of interest" description="Disordered" evidence="1">
    <location>
        <begin position="748"/>
        <end position="794"/>
    </location>
</feature>
<feature type="compositionally biased region" description="Low complexity" evidence="1">
    <location>
        <begin position="249"/>
        <end position="264"/>
    </location>
</feature>
<proteinExistence type="predicted"/>
<dbReference type="GeneID" id="63770248"/>
<feature type="compositionally biased region" description="Basic and acidic residues" evidence="1">
    <location>
        <begin position="168"/>
        <end position="210"/>
    </location>
</feature>
<feature type="compositionally biased region" description="Polar residues" evidence="1">
    <location>
        <begin position="92"/>
        <end position="101"/>
    </location>
</feature>
<feature type="compositionally biased region" description="Basic and acidic residues" evidence="1">
    <location>
        <begin position="266"/>
        <end position="332"/>
    </location>
</feature>
<dbReference type="AlphaFoldDB" id="A0A1Y2E171"/>
<feature type="region of interest" description="Disordered" evidence="1">
    <location>
        <begin position="480"/>
        <end position="586"/>
    </location>
</feature>
<organism evidence="2 3">
    <name type="scientific">Pseudomassariella vexata</name>
    <dbReference type="NCBI Taxonomy" id="1141098"/>
    <lineage>
        <taxon>Eukaryota</taxon>
        <taxon>Fungi</taxon>
        <taxon>Dikarya</taxon>
        <taxon>Ascomycota</taxon>
        <taxon>Pezizomycotina</taxon>
        <taxon>Sordariomycetes</taxon>
        <taxon>Xylariomycetidae</taxon>
        <taxon>Amphisphaeriales</taxon>
        <taxon>Pseudomassariaceae</taxon>
        <taxon>Pseudomassariella</taxon>
    </lineage>
</organism>
<feature type="compositionally biased region" description="Basic and acidic residues" evidence="1">
    <location>
        <begin position="65"/>
        <end position="75"/>
    </location>
</feature>
<evidence type="ECO:0000256" key="1">
    <source>
        <dbReference type="SAM" id="MobiDB-lite"/>
    </source>
</evidence>
<accession>A0A1Y2E171</accession>
<evidence type="ECO:0000313" key="3">
    <source>
        <dbReference type="Proteomes" id="UP000193689"/>
    </source>
</evidence>
<feature type="compositionally biased region" description="Polar residues" evidence="1">
    <location>
        <begin position="686"/>
        <end position="698"/>
    </location>
</feature>
<dbReference type="OrthoDB" id="2504266at2759"/>
<comment type="caution">
    <text evidence="2">The sequence shown here is derived from an EMBL/GenBank/DDBJ whole genome shotgun (WGS) entry which is preliminary data.</text>
</comment>